<organism evidence="2 3">
    <name type="scientific">Agarivorans albus MKT 106</name>
    <dbReference type="NCBI Taxonomy" id="1331007"/>
    <lineage>
        <taxon>Bacteria</taxon>
        <taxon>Pseudomonadati</taxon>
        <taxon>Pseudomonadota</taxon>
        <taxon>Gammaproteobacteria</taxon>
        <taxon>Alteromonadales</taxon>
        <taxon>Alteromonadaceae</taxon>
        <taxon>Agarivorans</taxon>
    </lineage>
</organism>
<dbReference type="EMBL" id="BARX01000001">
    <property type="protein sequence ID" value="GAD00240.1"/>
    <property type="molecule type" value="Genomic_DNA"/>
</dbReference>
<accession>R9PFT8</accession>
<evidence type="ECO:0000313" key="2">
    <source>
        <dbReference type="EMBL" id="GAD00240.1"/>
    </source>
</evidence>
<feature type="chain" id="PRO_5004487998" evidence="1">
    <location>
        <begin position="19"/>
        <end position="106"/>
    </location>
</feature>
<dbReference type="OrthoDB" id="7066548at2"/>
<dbReference type="Proteomes" id="UP000014461">
    <property type="component" value="Unassembled WGS sequence"/>
</dbReference>
<protein>
    <submittedName>
        <fullName evidence="2">Uncharacterized protein</fullName>
    </submittedName>
</protein>
<proteinExistence type="predicted"/>
<name>R9PFT8_AGAAL</name>
<dbReference type="RefSeq" id="WP_016400008.1">
    <property type="nucleotide sequence ID" value="NZ_BARX01000001.1"/>
</dbReference>
<gene>
    <name evidence="2" type="ORF">AALB_0320</name>
</gene>
<feature type="signal peptide" evidence="1">
    <location>
        <begin position="1"/>
        <end position="18"/>
    </location>
</feature>
<reference evidence="2" key="1">
    <citation type="journal article" date="2013" name="Genome Announc.">
        <title>Draft Genome Sequence of Agarivorans albus Strain MKT 106T, an Agarolytic Marine Bacterium.</title>
        <authorList>
            <person name="Yasuike M."/>
            <person name="Nakamura Y."/>
            <person name="Kai W."/>
            <person name="Fujiwara A."/>
            <person name="Fukui Y."/>
            <person name="Satomi M."/>
            <person name="Sano M."/>
        </authorList>
    </citation>
    <scope>NUCLEOTIDE SEQUENCE [LARGE SCALE GENOMIC DNA]</scope>
</reference>
<keyword evidence="3" id="KW-1185">Reference proteome</keyword>
<keyword evidence="1" id="KW-0732">Signal</keyword>
<comment type="caution">
    <text evidence="2">The sequence shown here is derived from an EMBL/GenBank/DDBJ whole genome shotgun (WGS) entry which is preliminary data.</text>
</comment>
<sequence length="106" mass="11847">MGKFTLGMLLLGCFSSHALELSEPLFGIVVTEHNERFLKLRNHSSDSLHLDIYGQNIKLAPKSGSLIDCQAFAELEIKFVESETVFFSVPCSSLVVFNEGFELDVY</sequence>
<evidence type="ECO:0000256" key="1">
    <source>
        <dbReference type="SAM" id="SignalP"/>
    </source>
</evidence>
<dbReference type="AlphaFoldDB" id="R9PFT8"/>
<evidence type="ECO:0000313" key="3">
    <source>
        <dbReference type="Proteomes" id="UP000014461"/>
    </source>
</evidence>